<sequence>MSWFLRCSWCGGPFNSGICRCCTNESTIALNEIISQLPPSIAITPISPTMEHEDSLIMEDEDLRTIPKKESDEFIKSSVEDLVPILRESEDTSDNNSECDLPFCDDSVIFSNPLFDVNDDLTSSNDESRPKEDVQDEN</sequence>
<comment type="caution">
    <text evidence="2">The sequence shown here is derived from an EMBL/GenBank/DDBJ whole genome shotgun (WGS) entry which is preliminary data.</text>
</comment>
<evidence type="ECO:0008006" key="3">
    <source>
        <dbReference type="Google" id="ProtNLM"/>
    </source>
</evidence>
<gene>
    <name evidence="2" type="ORF">Tci_021718</name>
</gene>
<feature type="compositionally biased region" description="Basic and acidic residues" evidence="1">
    <location>
        <begin position="126"/>
        <end position="138"/>
    </location>
</feature>
<reference evidence="2" key="1">
    <citation type="journal article" date="2019" name="Sci. Rep.">
        <title>Draft genome of Tanacetum cinerariifolium, the natural source of mosquito coil.</title>
        <authorList>
            <person name="Yamashiro T."/>
            <person name="Shiraishi A."/>
            <person name="Satake H."/>
            <person name="Nakayama K."/>
        </authorList>
    </citation>
    <scope>NUCLEOTIDE SEQUENCE</scope>
</reference>
<evidence type="ECO:0000256" key="1">
    <source>
        <dbReference type="SAM" id="MobiDB-lite"/>
    </source>
</evidence>
<feature type="region of interest" description="Disordered" evidence="1">
    <location>
        <begin position="119"/>
        <end position="138"/>
    </location>
</feature>
<dbReference type="AlphaFoldDB" id="A0A6L2KLV0"/>
<protein>
    <recommendedName>
        <fullName evidence="3">Pre-mRNA splicing Prp18-interacting factor</fullName>
    </recommendedName>
</protein>
<accession>A0A6L2KLV0</accession>
<evidence type="ECO:0000313" key="2">
    <source>
        <dbReference type="EMBL" id="GEU49740.1"/>
    </source>
</evidence>
<dbReference type="EMBL" id="BKCJ010002608">
    <property type="protein sequence ID" value="GEU49740.1"/>
    <property type="molecule type" value="Genomic_DNA"/>
</dbReference>
<organism evidence="2">
    <name type="scientific">Tanacetum cinerariifolium</name>
    <name type="common">Dalmatian daisy</name>
    <name type="synonym">Chrysanthemum cinerariifolium</name>
    <dbReference type="NCBI Taxonomy" id="118510"/>
    <lineage>
        <taxon>Eukaryota</taxon>
        <taxon>Viridiplantae</taxon>
        <taxon>Streptophyta</taxon>
        <taxon>Embryophyta</taxon>
        <taxon>Tracheophyta</taxon>
        <taxon>Spermatophyta</taxon>
        <taxon>Magnoliopsida</taxon>
        <taxon>eudicotyledons</taxon>
        <taxon>Gunneridae</taxon>
        <taxon>Pentapetalae</taxon>
        <taxon>asterids</taxon>
        <taxon>campanulids</taxon>
        <taxon>Asterales</taxon>
        <taxon>Asteraceae</taxon>
        <taxon>Asteroideae</taxon>
        <taxon>Anthemideae</taxon>
        <taxon>Anthemidinae</taxon>
        <taxon>Tanacetum</taxon>
    </lineage>
</organism>
<name>A0A6L2KLV0_TANCI</name>
<proteinExistence type="predicted"/>